<evidence type="ECO:0000256" key="1">
    <source>
        <dbReference type="ARBA" id="ARBA00009054"/>
    </source>
</evidence>
<dbReference type="GO" id="GO:0006457">
    <property type="term" value="P:protein folding"/>
    <property type="evidence" value="ECO:0007669"/>
    <property type="project" value="InterPro"/>
</dbReference>
<keyword evidence="2 3" id="KW-0143">Chaperone</keyword>
<comment type="subunit">
    <text evidence="3">Homodimer.</text>
</comment>
<evidence type="ECO:0000256" key="5">
    <source>
        <dbReference type="RuleBase" id="RU004478"/>
    </source>
</evidence>
<evidence type="ECO:0000256" key="4">
    <source>
        <dbReference type="RuleBase" id="RU000639"/>
    </source>
</evidence>
<dbReference type="CDD" id="cd00446">
    <property type="entry name" value="GrpE"/>
    <property type="match status" value="1"/>
</dbReference>
<dbReference type="InterPro" id="IPR013805">
    <property type="entry name" value="GrpE_CC"/>
</dbReference>
<evidence type="ECO:0000256" key="7">
    <source>
        <dbReference type="SAM" id="MobiDB-lite"/>
    </source>
</evidence>
<feature type="compositionally biased region" description="Polar residues" evidence="7">
    <location>
        <begin position="32"/>
        <end position="45"/>
    </location>
</feature>
<dbReference type="GO" id="GO:0051082">
    <property type="term" value="F:unfolded protein binding"/>
    <property type="evidence" value="ECO:0007669"/>
    <property type="project" value="TreeGrafter"/>
</dbReference>
<dbReference type="GO" id="GO:0042803">
    <property type="term" value="F:protein homodimerization activity"/>
    <property type="evidence" value="ECO:0007669"/>
    <property type="project" value="InterPro"/>
</dbReference>
<organism evidence="8 9">
    <name type="scientific">Raineya orbicola</name>
    <dbReference type="NCBI Taxonomy" id="2016530"/>
    <lineage>
        <taxon>Bacteria</taxon>
        <taxon>Pseudomonadati</taxon>
        <taxon>Bacteroidota</taxon>
        <taxon>Cytophagia</taxon>
        <taxon>Cytophagales</taxon>
        <taxon>Raineyaceae</taxon>
        <taxon>Raineya</taxon>
    </lineage>
</organism>
<protein>
    <recommendedName>
        <fullName evidence="3 4">Protein GrpE</fullName>
    </recommendedName>
    <alternativeName>
        <fullName evidence="3">HSP-70 cofactor</fullName>
    </alternativeName>
</protein>
<dbReference type="SUPFAM" id="SSF51064">
    <property type="entry name" value="Head domain of nucleotide exchange factor GrpE"/>
    <property type="match status" value="1"/>
</dbReference>
<proteinExistence type="inferred from homology"/>
<comment type="caution">
    <text evidence="8">The sequence shown here is derived from an EMBL/GenBank/DDBJ whole genome shotgun (WGS) entry which is preliminary data.</text>
</comment>
<evidence type="ECO:0000313" key="9">
    <source>
        <dbReference type="Proteomes" id="UP000233387"/>
    </source>
</evidence>
<gene>
    <name evidence="3" type="primary">grpE</name>
    <name evidence="8" type="ORF">Rain11_2029</name>
</gene>
<evidence type="ECO:0000313" key="8">
    <source>
        <dbReference type="EMBL" id="PKQ67416.1"/>
    </source>
</evidence>
<dbReference type="InterPro" id="IPR000740">
    <property type="entry name" value="GrpE"/>
</dbReference>
<dbReference type="SUPFAM" id="SSF58014">
    <property type="entry name" value="Coiled-coil domain of nucleotide exchange factor GrpE"/>
    <property type="match status" value="1"/>
</dbReference>
<dbReference type="AlphaFoldDB" id="A0A2N3IAS0"/>
<feature type="coiled-coil region" evidence="6">
    <location>
        <begin position="46"/>
        <end position="99"/>
    </location>
</feature>
<dbReference type="PANTHER" id="PTHR21237">
    <property type="entry name" value="GRPE PROTEIN"/>
    <property type="match status" value="1"/>
</dbReference>
<keyword evidence="9" id="KW-1185">Reference proteome</keyword>
<accession>A0A2N3IAS0</accession>
<dbReference type="Gene3D" id="3.90.20.20">
    <property type="match status" value="1"/>
</dbReference>
<comment type="subcellular location">
    <subcellularLocation>
        <location evidence="3">Cytoplasm</location>
    </subcellularLocation>
</comment>
<keyword evidence="3 4" id="KW-0346">Stress response</keyword>
<dbReference type="EMBL" id="NKXO01000034">
    <property type="protein sequence ID" value="PKQ67416.1"/>
    <property type="molecule type" value="Genomic_DNA"/>
</dbReference>
<dbReference type="OrthoDB" id="9812586at2"/>
<dbReference type="RefSeq" id="WP_101359295.1">
    <property type="nucleotide sequence ID" value="NZ_NKXO01000034.1"/>
</dbReference>
<dbReference type="PANTHER" id="PTHR21237:SF23">
    <property type="entry name" value="GRPE PROTEIN HOMOLOG, MITOCHONDRIAL"/>
    <property type="match status" value="1"/>
</dbReference>
<keyword evidence="6" id="KW-0175">Coiled coil</keyword>
<dbReference type="InterPro" id="IPR009012">
    <property type="entry name" value="GrpE_head"/>
</dbReference>
<dbReference type="GO" id="GO:0005737">
    <property type="term" value="C:cytoplasm"/>
    <property type="evidence" value="ECO:0007669"/>
    <property type="project" value="UniProtKB-SubCell"/>
</dbReference>
<feature type="region of interest" description="Disordered" evidence="7">
    <location>
        <begin position="1"/>
        <end position="45"/>
    </location>
</feature>
<evidence type="ECO:0000256" key="6">
    <source>
        <dbReference type="SAM" id="Coils"/>
    </source>
</evidence>
<keyword evidence="3" id="KW-0963">Cytoplasm</keyword>
<dbReference type="PROSITE" id="PS01071">
    <property type="entry name" value="GRPE"/>
    <property type="match status" value="1"/>
</dbReference>
<comment type="similarity">
    <text evidence="1 3 5">Belongs to the GrpE family.</text>
</comment>
<comment type="function">
    <text evidence="3 4">Participates actively in the response to hyperosmotic and heat shock by preventing the aggregation of stress-denatured proteins, in association with DnaK and GrpE. It is the nucleotide exchange factor for DnaK and may function as a thermosensor. Unfolded proteins bind initially to DnaJ; upon interaction with the DnaJ-bound protein, DnaK hydrolyzes its bound ATP, resulting in the formation of a stable complex. GrpE releases ADP from DnaK; ATP binding to DnaK triggers the release of the substrate protein, thus completing the reaction cycle. Several rounds of ATP-dependent interactions between DnaJ, DnaK and GrpE are required for fully efficient folding.</text>
</comment>
<dbReference type="GO" id="GO:0051087">
    <property type="term" value="F:protein-folding chaperone binding"/>
    <property type="evidence" value="ECO:0007669"/>
    <property type="project" value="InterPro"/>
</dbReference>
<dbReference type="HAMAP" id="MF_01151">
    <property type="entry name" value="GrpE"/>
    <property type="match status" value="1"/>
</dbReference>
<evidence type="ECO:0000256" key="2">
    <source>
        <dbReference type="ARBA" id="ARBA00023186"/>
    </source>
</evidence>
<name>A0A2N3IAS0_9BACT</name>
<sequence>MSSKNPKNENQQEKQNSHSNENAENKEVLTEEIQNSEKSTTDGNNVSNLEEVVKKLEFALAEQKDNYIRLYADFENFRRRTAKEKVEFIEQANAKLLLELLPIFDDFERAVKAFESTEANFESLKEGIMLIHQKFAKFLEKQGVAEIKSTHESFDPDKHEAITQVPAPSEEMKGKVIDTIEKGYMLGEKVLRFAKVVTGA</sequence>
<dbReference type="PRINTS" id="PR00773">
    <property type="entry name" value="GRPEPROTEIN"/>
</dbReference>
<dbReference type="GO" id="GO:0000774">
    <property type="term" value="F:adenyl-nucleotide exchange factor activity"/>
    <property type="evidence" value="ECO:0007669"/>
    <property type="project" value="InterPro"/>
</dbReference>
<feature type="compositionally biased region" description="Basic and acidic residues" evidence="7">
    <location>
        <begin position="1"/>
        <end position="29"/>
    </location>
</feature>
<dbReference type="Gene3D" id="2.30.22.10">
    <property type="entry name" value="Head domain of nucleotide exchange factor GrpE"/>
    <property type="match status" value="1"/>
</dbReference>
<dbReference type="Pfam" id="PF01025">
    <property type="entry name" value="GrpE"/>
    <property type="match status" value="1"/>
</dbReference>
<dbReference type="Proteomes" id="UP000233387">
    <property type="component" value="Unassembled WGS sequence"/>
</dbReference>
<reference evidence="8 9" key="1">
    <citation type="submission" date="2017-06" db="EMBL/GenBank/DDBJ databases">
        <title>Raineya orbicola gen. nov., sp. nov. a slightly thermophilic bacterium of the phylum Bacteroidetes and the description of Raineyaceae fam. nov.</title>
        <authorList>
            <person name="Albuquerque L."/>
            <person name="Polonia A.R.M."/>
            <person name="Barroso C."/>
            <person name="Froufe H.J.C."/>
            <person name="Lage O."/>
            <person name="Lobo-Da-Cunha A."/>
            <person name="Egas C."/>
            <person name="Da Costa M.S."/>
        </authorList>
    </citation>
    <scope>NUCLEOTIDE SEQUENCE [LARGE SCALE GENOMIC DNA]</scope>
    <source>
        <strain evidence="8 9">SPSPC-11</strain>
    </source>
</reference>
<evidence type="ECO:0000256" key="3">
    <source>
        <dbReference type="HAMAP-Rule" id="MF_01151"/>
    </source>
</evidence>